<dbReference type="KEGG" id="dpx:DAPPUDRAFT_305199"/>
<dbReference type="EMBL" id="GL734632">
    <property type="protein sequence ID" value="EFX61406.1"/>
    <property type="molecule type" value="Genomic_DNA"/>
</dbReference>
<evidence type="ECO:0000256" key="1">
    <source>
        <dbReference type="SAM" id="Phobius"/>
    </source>
</evidence>
<feature type="transmembrane region" description="Helical" evidence="1">
    <location>
        <begin position="45"/>
        <end position="64"/>
    </location>
</feature>
<keyword evidence="1" id="KW-0812">Transmembrane</keyword>
<feature type="transmembrane region" description="Helical" evidence="1">
    <location>
        <begin position="6"/>
        <end position="24"/>
    </location>
</feature>
<proteinExistence type="predicted"/>
<sequence length="65" mass="7388">MCSSVINFFLSHATFRPVALVSLFPRVLQRQHITLPPHESTAMPISCVLAVIVEKLLLFFVNFFL</sequence>
<name>E9I3M5_DAPPU</name>
<dbReference type="Proteomes" id="UP000000305">
    <property type="component" value="Unassembled WGS sequence"/>
</dbReference>
<evidence type="ECO:0000313" key="3">
    <source>
        <dbReference type="Proteomes" id="UP000000305"/>
    </source>
</evidence>
<protein>
    <submittedName>
        <fullName evidence="2">Uncharacterized protein</fullName>
    </submittedName>
</protein>
<evidence type="ECO:0000313" key="2">
    <source>
        <dbReference type="EMBL" id="EFX61406.1"/>
    </source>
</evidence>
<accession>E9I3M5</accession>
<keyword evidence="3" id="KW-1185">Reference proteome</keyword>
<dbReference type="AlphaFoldDB" id="E9I3M5"/>
<reference evidence="2 3" key="1">
    <citation type="journal article" date="2011" name="Science">
        <title>The ecoresponsive genome of Daphnia pulex.</title>
        <authorList>
            <person name="Colbourne J.K."/>
            <person name="Pfrender M.E."/>
            <person name="Gilbert D."/>
            <person name="Thomas W.K."/>
            <person name="Tucker A."/>
            <person name="Oakley T.H."/>
            <person name="Tokishita S."/>
            <person name="Aerts A."/>
            <person name="Arnold G.J."/>
            <person name="Basu M.K."/>
            <person name="Bauer D.J."/>
            <person name="Caceres C.E."/>
            <person name="Carmel L."/>
            <person name="Casola C."/>
            <person name="Choi J.H."/>
            <person name="Detter J.C."/>
            <person name="Dong Q."/>
            <person name="Dusheyko S."/>
            <person name="Eads B.D."/>
            <person name="Frohlich T."/>
            <person name="Geiler-Samerotte K.A."/>
            <person name="Gerlach D."/>
            <person name="Hatcher P."/>
            <person name="Jogdeo S."/>
            <person name="Krijgsveld J."/>
            <person name="Kriventseva E.V."/>
            <person name="Kultz D."/>
            <person name="Laforsch C."/>
            <person name="Lindquist E."/>
            <person name="Lopez J."/>
            <person name="Manak J.R."/>
            <person name="Muller J."/>
            <person name="Pangilinan J."/>
            <person name="Patwardhan R.P."/>
            <person name="Pitluck S."/>
            <person name="Pritham E.J."/>
            <person name="Rechtsteiner A."/>
            <person name="Rho M."/>
            <person name="Rogozin I.B."/>
            <person name="Sakarya O."/>
            <person name="Salamov A."/>
            <person name="Schaack S."/>
            <person name="Shapiro H."/>
            <person name="Shiga Y."/>
            <person name="Skalitzky C."/>
            <person name="Smith Z."/>
            <person name="Souvorov A."/>
            <person name="Sung W."/>
            <person name="Tang Z."/>
            <person name="Tsuchiya D."/>
            <person name="Tu H."/>
            <person name="Vos H."/>
            <person name="Wang M."/>
            <person name="Wolf Y.I."/>
            <person name="Yamagata H."/>
            <person name="Yamada T."/>
            <person name="Ye Y."/>
            <person name="Shaw J.R."/>
            <person name="Andrews J."/>
            <person name="Crease T.J."/>
            <person name="Tang H."/>
            <person name="Lucas S.M."/>
            <person name="Robertson H.M."/>
            <person name="Bork P."/>
            <person name="Koonin E.V."/>
            <person name="Zdobnov E.M."/>
            <person name="Grigoriev I.V."/>
            <person name="Lynch M."/>
            <person name="Boore J.L."/>
        </authorList>
    </citation>
    <scope>NUCLEOTIDE SEQUENCE [LARGE SCALE GENOMIC DNA]</scope>
</reference>
<organism evidence="2 3">
    <name type="scientific">Daphnia pulex</name>
    <name type="common">Water flea</name>
    <dbReference type="NCBI Taxonomy" id="6669"/>
    <lineage>
        <taxon>Eukaryota</taxon>
        <taxon>Metazoa</taxon>
        <taxon>Ecdysozoa</taxon>
        <taxon>Arthropoda</taxon>
        <taxon>Crustacea</taxon>
        <taxon>Branchiopoda</taxon>
        <taxon>Diplostraca</taxon>
        <taxon>Cladocera</taxon>
        <taxon>Anomopoda</taxon>
        <taxon>Daphniidae</taxon>
        <taxon>Daphnia</taxon>
    </lineage>
</organism>
<gene>
    <name evidence="2" type="ORF">DAPPUDRAFT_305199</name>
</gene>
<keyword evidence="1" id="KW-0472">Membrane</keyword>
<keyword evidence="1" id="KW-1133">Transmembrane helix</keyword>
<dbReference type="HOGENOM" id="CLU_2851941_0_0_1"/>
<dbReference type="InParanoid" id="E9I3M5"/>